<keyword evidence="6 11" id="KW-0256">Endoplasmic reticulum</keyword>
<comment type="caution">
    <text evidence="12">The sequence shown here is derived from an EMBL/GenBank/DDBJ whole genome shotgun (WGS) entry which is preliminary data.</text>
</comment>
<keyword evidence="10 12" id="KW-0012">Acyltransferase</keyword>
<feature type="transmembrane region" description="Helical" evidence="11">
    <location>
        <begin position="21"/>
        <end position="44"/>
    </location>
</feature>
<protein>
    <recommendedName>
        <fullName evidence="11">Acyltransferase</fullName>
        <ecNumber evidence="11">2.3.1.-</ecNumber>
    </recommendedName>
</protein>
<reference evidence="12 13" key="1">
    <citation type="submission" date="2019-09" db="EMBL/GenBank/DDBJ databases">
        <title>Bird 10,000 Genomes (B10K) Project - Family phase.</title>
        <authorList>
            <person name="Zhang G."/>
        </authorList>
    </citation>
    <scope>NUCLEOTIDE SEQUENCE [LARGE SCALE GENOMIC DNA]</scope>
    <source>
        <strain evidence="12">B10K-DU-012-37</strain>
    </source>
</reference>
<gene>
    <name evidence="12" type="primary">Mogat2a</name>
    <name evidence="12" type="ORF">UPUEPO_R06297</name>
</gene>
<dbReference type="CDD" id="cd07987">
    <property type="entry name" value="LPLAT_MGAT-like"/>
    <property type="match status" value="1"/>
</dbReference>
<evidence type="ECO:0000256" key="4">
    <source>
        <dbReference type="ARBA" id="ARBA00022679"/>
    </source>
</evidence>
<dbReference type="GO" id="GO:0006651">
    <property type="term" value="P:diacylglycerol biosynthetic process"/>
    <property type="evidence" value="ECO:0007669"/>
    <property type="project" value="TreeGrafter"/>
</dbReference>
<keyword evidence="3" id="KW-0444">Lipid biosynthesis</keyword>
<organism evidence="12 13">
    <name type="scientific">Upupa epops</name>
    <name type="common">Eurasian hoopoe</name>
    <dbReference type="NCBI Taxonomy" id="57439"/>
    <lineage>
        <taxon>Eukaryota</taxon>
        <taxon>Metazoa</taxon>
        <taxon>Chordata</taxon>
        <taxon>Craniata</taxon>
        <taxon>Vertebrata</taxon>
        <taxon>Euteleostomi</taxon>
        <taxon>Archelosauria</taxon>
        <taxon>Archosauria</taxon>
        <taxon>Dinosauria</taxon>
        <taxon>Saurischia</taxon>
        <taxon>Theropoda</taxon>
        <taxon>Coelurosauria</taxon>
        <taxon>Aves</taxon>
        <taxon>Neognathae</taxon>
        <taxon>Neoaves</taxon>
        <taxon>Telluraves</taxon>
        <taxon>Coraciimorphae</taxon>
        <taxon>Bucerotiformes</taxon>
        <taxon>Upupidae</taxon>
        <taxon>Upupa</taxon>
    </lineage>
</organism>
<keyword evidence="4 11" id="KW-0808">Transferase</keyword>
<evidence type="ECO:0000256" key="9">
    <source>
        <dbReference type="ARBA" id="ARBA00023136"/>
    </source>
</evidence>
<name>A0A7K6B719_UPUEP</name>
<feature type="non-terminal residue" evidence="12">
    <location>
        <position position="1"/>
    </location>
</feature>
<evidence type="ECO:0000256" key="10">
    <source>
        <dbReference type="ARBA" id="ARBA00023315"/>
    </source>
</evidence>
<evidence type="ECO:0000256" key="6">
    <source>
        <dbReference type="ARBA" id="ARBA00022824"/>
    </source>
</evidence>
<dbReference type="Pfam" id="PF03982">
    <property type="entry name" value="DAGAT"/>
    <property type="match status" value="1"/>
</dbReference>
<comment type="similarity">
    <text evidence="2 11">Belongs to the diacylglycerol acyltransferase family.</text>
</comment>
<dbReference type="AlphaFoldDB" id="A0A7K6B719"/>
<evidence type="ECO:0000256" key="3">
    <source>
        <dbReference type="ARBA" id="ARBA00022516"/>
    </source>
</evidence>
<feature type="non-terminal residue" evidence="12">
    <location>
        <position position="335"/>
    </location>
</feature>
<evidence type="ECO:0000256" key="7">
    <source>
        <dbReference type="ARBA" id="ARBA00022989"/>
    </source>
</evidence>
<accession>A0A7K6B719</accession>
<evidence type="ECO:0000256" key="11">
    <source>
        <dbReference type="RuleBase" id="RU367023"/>
    </source>
</evidence>
<proteinExistence type="inferred from homology"/>
<evidence type="ECO:0000313" key="13">
    <source>
        <dbReference type="Proteomes" id="UP000544127"/>
    </source>
</evidence>
<evidence type="ECO:0000256" key="2">
    <source>
        <dbReference type="ARBA" id="ARBA00005420"/>
    </source>
</evidence>
<keyword evidence="7 11" id="KW-1133">Transmembrane helix</keyword>
<dbReference type="GO" id="GO:0019432">
    <property type="term" value="P:triglyceride biosynthetic process"/>
    <property type="evidence" value="ECO:0007669"/>
    <property type="project" value="TreeGrafter"/>
</dbReference>
<dbReference type="OrthoDB" id="264532at2759"/>
<dbReference type="GO" id="GO:0003846">
    <property type="term" value="F:2-acylglycerol O-acyltransferase activity"/>
    <property type="evidence" value="ECO:0007669"/>
    <property type="project" value="TreeGrafter"/>
</dbReference>
<keyword evidence="13" id="KW-1185">Reference proteome</keyword>
<evidence type="ECO:0000313" key="12">
    <source>
        <dbReference type="EMBL" id="NWU98120.1"/>
    </source>
</evidence>
<dbReference type="GO" id="GO:0004144">
    <property type="term" value="F:diacylglycerol O-acyltransferase activity"/>
    <property type="evidence" value="ECO:0007669"/>
    <property type="project" value="TreeGrafter"/>
</dbReference>
<dbReference type="PANTHER" id="PTHR12317">
    <property type="entry name" value="DIACYLGLYCEROL O-ACYLTRANSFERASE"/>
    <property type="match status" value="1"/>
</dbReference>
<dbReference type="GO" id="GO:0005789">
    <property type="term" value="C:endoplasmic reticulum membrane"/>
    <property type="evidence" value="ECO:0007669"/>
    <property type="project" value="UniProtKB-SubCell"/>
</dbReference>
<dbReference type="EC" id="2.3.1.-" evidence="11"/>
<dbReference type="EMBL" id="VZRI01010232">
    <property type="protein sequence ID" value="NWU98120.1"/>
    <property type="molecule type" value="Genomic_DNA"/>
</dbReference>
<keyword evidence="8" id="KW-0443">Lipid metabolism</keyword>
<evidence type="ECO:0000256" key="1">
    <source>
        <dbReference type="ARBA" id="ARBA00004477"/>
    </source>
</evidence>
<comment type="caution">
    <text evidence="11">Lacks conserved residue(s) required for the propagation of feature annotation.</text>
</comment>
<evidence type="ECO:0000256" key="8">
    <source>
        <dbReference type="ARBA" id="ARBA00023098"/>
    </source>
</evidence>
<dbReference type="Proteomes" id="UP000544127">
    <property type="component" value="Unassembled WGS sequence"/>
</dbReference>
<dbReference type="InterPro" id="IPR007130">
    <property type="entry name" value="DAGAT"/>
</dbReference>
<dbReference type="PANTHER" id="PTHR12317:SF74">
    <property type="entry name" value="2-ACYLGLYCEROL O-ACYLTRANSFERASE 2"/>
    <property type="match status" value="1"/>
</dbReference>
<comment type="subcellular location">
    <subcellularLocation>
        <location evidence="1 11">Endoplasmic reticulum membrane</location>
        <topology evidence="1 11">Multi-pass membrane protein</topology>
    </subcellularLocation>
</comment>
<keyword evidence="9 11" id="KW-0472">Membrane</keyword>
<keyword evidence="5 11" id="KW-0812">Transmembrane</keyword>
<evidence type="ECO:0000256" key="5">
    <source>
        <dbReference type="ARBA" id="ARBA00022692"/>
    </source>
</evidence>
<sequence length="335" mass="38291">MKIEFAPRSLPLQRRLQTASVVQWVFSFLCLAQCCTALFIALFFTRFWLISALYAAWWLIDREKPCKGGRRIHIVRNSVVWRYMRDYFPITLVKTAELDPGQNYLMGFHPHGVLAAGAFLNLCTEASGFSRLFPGITPHLMMLSLWFRFPFFRDYLMSGGLVPSDKESGSYVLKKPEGGNLLAIIVGGAQEALDARPGSCTLLLKNRKGFVRLAIQHGTPLVPAFSFGENDLFDQVRNPKGSWLRLLQQRLQQIMGISLPLFHARGIFQYSFGLVPYRRPICTVVGKPIPVQQKNKPSAEEIDRVHQKYLDELTKLFEEHKANYNIPADRHLEFI</sequence>